<comment type="caution">
    <text evidence="11">The sequence shown here is derived from an EMBL/GenBank/DDBJ whole genome shotgun (WGS) entry which is preliminary data.</text>
</comment>
<keyword evidence="8" id="KW-0175">Coiled coil</keyword>
<dbReference type="GO" id="GO:0003735">
    <property type="term" value="F:structural constituent of ribosome"/>
    <property type="evidence" value="ECO:0007669"/>
    <property type="project" value="InterPro"/>
</dbReference>
<keyword evidence="3 7" id="KW-0694">RNA-binding</keyword>
<proteinExistence type="inferred from homology"/>
<keyword evidence="12" id="KW-1185">Reference proteome</keyword>
<comment type="function">
    <text evidence="7">Binds to the 23S rRNA.</text>
</comment>
<dbReference type="InterPro" id="IPR036935">
    <property type="entry name" value="Ribosomal_bL9_N_sf"/>
</dbReference>
<organism evidence="11 12">
    <name type="scientific">Brevifollis gellanilyticus</name>
    <dbReference type="NCBI Taxonomy" id="748831"/>
    <lineage>
        <taxon>Bacteria</taxon>
        <taxon>Pseudomonadati</taxon>
        <taxon>Verrucomicrobiota</taxon>
        <taxon>Verrucomicrobiia</taxon>
        <taxon>Verrucomicrobiales</taxon>
        <taxon>Verrucomicrobiaceae</taxon>
    </lineage>
</organism>
<feature type="coiled-coil region" evidence="8">
    <location>
        <begin position="55"/>
        <end position="85"/>
    </location>
</feature>
<dbReference type="GO" id="GO:1990904">
    <property type="term" value="C:ribonucleoprotein complex"/>
    <property type="evidence" value="ECO:0007669"/>
    <property type="project" value="UniProtKB-KW"/>
</dbReference>
<protein>
    <recommendedName>
        <fullName evidence="6 7">Large ribosomal subunit protein bL9</fullName>
    </recommendedName>
</protein>
<evidence type="ECO:0000256" key="6">
    <source>
        <dbReference type="ARBA" id="ARBA00035292"/>
    </source>
</evidence>
<evidence type="ECO:0000259" key="9">
    <source>
        <dbReference type="Pfam" id="PF01281"/>
    </source>
</evidence>
<dbReference type="HAMAP" id="MF_00503">
    <property type="entry name" value="Ribosomal_bL9"/>
    <property type="match status" value="1"/>
</dbReference>
<dbReference type="Proteomes" id="UP000321577">
    <property type="component" value="Unassembled WGS sequence"/>
</dbReference>
<evidence type="ECO:0000313" key="11">
    <source>
        <dbReference type="EMBL" id="GEP45739.1"/>
    </source>
</evidence>
<dbReference type="OrthoDB" id="9788336at2"/>
<evidence type="ECO:0000256" key="2">
    <source>
        <dbReference type="ARBA" id="ARBA00022730"/>
    </source>
</evidence>
<dbReference type="InterPro" id="IPR009027">
    <property type="entry name" value="Ribosomal_bL9/RNase_H1_N"/>
</dbReference>
<dbReference type="GO" id="GO:0019843">
    <property type="term" value="F:rRNA binding"/>
    <property type="evidence" value="ECO:0007669"/>
    <property type="project" value="UniProtKB-UniRule"/>
</dbReference>
<dbReference type="Gene3D" id="3.10.430.100">
    <property type="entry name" value="Ribosomal protein L9, C-terminal domain"/>
    <property type="match status" value="1"/>
</dbReference>
<accession>A0A512MG88</accession>
<dbReference type="InterPro" id="IPR020070">
    <property type="entry name" value="Ribosomal_bL9_N"/>
</dbReference>
<dbReference type="EMBL" id="BKAG01000057">
    <property type="protein sequence ID" value="GEP45739.1"/>
    <property type="molecule type" value="Genomic_DNA"/>
</dbReference>
<reference evidence="11 12" key="1">
    <citation type="submission" date="2019-07" db="EMBL/GenBank/DDBJ databases">
        <title>Whole genome shotgun sequence of Brevifollis gellanilyticus NBRC 108608.</title>
        <authorList>
            <person name="Hosoyama A."/>
            <person name="Uohara A."/>
            <person name="Ohji S."/>
            <person name="Ichikawa N."/>
        </authorList>
    </citation>
    <scope>NUCLEOTIDE SEQUENCE [LARGE SCALE GENOMIC DNA]</scope>
    <source>
        <strain evidence="11 12">NBRC 108608</strain>
    </source>
</reference>
<dbReference type="InterPro" id="IPR020594">
    <property type="entry name" value="Ribosomal_bL9_bac/chp"/>
</dbReference>
<evidence type="ECO:0000256" key="4">
    <source>
        <dbReference type="ARBA" id="ARBA00022980"/>
    </source>
</evidence>
<dbReference type="Gene3D" id="3.40.5.10">
    <property type="entry name" value="Ribosomal protein L9, N-terminal domain"/>
    <property type="match status" value="1"/>
</dbReference>
<feature type="domain" description="Large ribosomal subunit protein bL9 C-terminal" evidence="10">
    <location>
        <begin position="66"/>
        <end position="150"/>
    </location>
</feature>
<evidence type="ECO:0000256" key="1">
    <source>
        <dbReference type="ARBA" id="ARBA00010605"/>
    </source>
</evidence>
<evidence type="ECO:0000256" key="5">
    <source>
        <dbReference type="ARBA" id="ARBA00023274"/>
    </source>
</evidence>
<comment type="similarity">
    <text evidence="1 7">Belongs to the bacterial ribosomal protein bL9 family.</text>
</comment>
<name>A0A512MG88_9BACT</name>
<dbReference type="NCBIfam" id="TIGR00158">
    <property type="entry name" value="L9"/>
    <property type="match status" value="1"/>
</dbReference>
<dbReference type="AlphaFoldDB" id="A0A512MG88"/>
<evidence type="ECO:0000256" key="3">
    <source>
        <dbReference type="ARBA" id="ARBA00022884"/>
    </source>
</evidence>
<dbReference type="GO" id="GO:0006412">
    <property type="term" value="P:translation"/>
    <property type="evidence" value="ECO:0007669"/>
    <property type="project" value="UniProtKB-UniRule"/>
</dbReference>
<evidence type="ECO:0000259" key="10">
    <source>
        <dbReference type="Pfam" id="PF03948"/>
    </source>
</evidence>
<keyword evidence="4 7" id="KW-0689">Ribosomal protein</keyword>
<dbReference type="InterPro" id="IPR020069">
    <property type="entry name" value="Ribosomal_bL9_C"/>
</dbReference>
<dbReference type="SUPFAM" id="SSF55653">
    <property type="entry name" value="Ribosomal protein L9 C-domain"/>
    <property type="match status" value="1"/>
</dbReference>
<keyword evidence="2 7" id="KW-0699">rRNA-binding</keyword>
<dbReference type="RefSeq" id="WP_146854912.1">
    <property type="nucleotide sequence ID" value="NZ_BKAG01000057.1"/>
</dbReference>
<evidence type="ECO:0000313" key="12">
    <source>
        <dbReference type="Proteomes" id="UP000321577"/>
    </source>
</evidence>
<gene>
    <name evidence="7" type="primary">rplI</name>
    <name evidence="11" type="ORF">BGE01nite_50300</name>
</gene>
<dbReference type="InterPro" id="IPR036791">
    <property type="entry name" value="Ribosomal_bL9_C_sf"/>
</dbReference>
<evidence type="ECO:0000256" key="8">
    <source>
        <dbReference type="SAM" id="Coils"/>
    </source>
</evidence>
<dbReference type="PANTHER" id="PTHR21368">
    <property type="entry name" value="50S RIBOSOMAL PROTEIN L9"/>
    <property type="match status" value="1"/>
</dbReference>
<keyword evidence="5 7" id="KW-0687">Ribonucleoprotein</keyword>
<feature type="domain" description="Ribosomal protein L9" evidence="9">
    <location>
        <begin position="4"/>
        <end position="49"/>
    </location>
</feature>
<dbReference type="InterPro" id="IPR000244">
    <property type="entry name" value="Ribosomal_bL9"/>
</dbReference>
<dbReference type="Pfam" id="PF01281">
    <property type="entry name" value="Ribosomal_L9_N"/>
    <property type="match status" value="1"/>
</dbReference>
<evidence type="ECO:0000256" key="7">
    <source>
        <dbReference type="HAMAP-Rule" id="MF_00503"/>
    </source>
</evidence>
<dbReference type="GO" id="GO:0005840">
    <property type="term" value="C:ribosome"/>
    <property type="evidence" value="ECO:0007669"/>
    <property type="project" value="UniProtKB-KW"/>
</dbReference>
<sequence length="166" mass="17954">MANVEVILKEKIKGLGAEADVVKVKRGYARNFLVPQGKAFEASSGNLRNLNHLKAARAEREAKELQEAEKIASKLKKLKLKLTLQTGQAGKAFGSITNMDIAKAVLESSAKVELDRHQIQLDKPIKNTGTFEVPVKLHGDVNCFLKVTVTAADGEGATEEAADSED</sequence>
<dbReference type="Pfam" id="PF03948">
    <property type="entry name" value="Ribosomal_L9_C"/>
    <property type="match status" value="1"/>
</dbReference>
<dbReference type="SUPFAM" id="SSF55658">
    <property type="entry name" value="L9 N-domain-like"/>
    <property type="match status" value="1"/>
</dbReference>